<dbReference type="GO" id="GO:0003677">
    <property type="term" value="F:DNA binding"/>
    <property type="evidence" value="ECO:0007669"/>
    <property type="project" value="UniProtKB-KW"/>
</dbReference>
<keyword evidence="1 2" id="KW-0238">DNA-binding</keyword>
<dbReference type="InterPro" id="IPR011344">
    <property type="entry name" value="ssDNA-bd"/>
</dbReference>
<dbReference type="InterPro" id="IPR000424">
    <property type="entry name" value="Primosome_PriB/ssb"/>
</dbReference>
<accession>A0ABT8GEP6</accession>
<dbReference type="EMBL" id="JAUHQA010000001">
    <property type="protein sequence ID" value="MDN4479814.1"/>
    <property type="molecule type" value="Genomic_DNA"/>
</dbReference>
<protein>
    <recommendedName>
        <fullName evidence="2">Single-stranded DNA-binding protein</fullName>
    </recommendedName>
</protein>
<dbReference type="CDD" id="cd04496">
    <property type="entry name" value="SSB_OBF"/>
    <property type="match status" value="1"/>
</dbReference>
<evidence type="ECO:0000256" key="2">
    <source>
        <dbReference type="PIRNR" id="PIRNR002070"/>
    </source>
</evidence>
<gene>
    <name evidence="4" type="ORF">QQX02_02590</name>
</gene>
<evidence type="ECO:0000313" key="4">
    <source>
        <dbReference type="EMBL" id="MDN4479814.1"/>
    </source>
</evidence>
<reference evidence="4" key="1">
    <citation type="submission" date="2023-06" db="EMBL/GenBank/DDBJ databases">
        <title>Egi l300058.</title>
        <authorList>
            <person name="Gao L."/>
            <person name="Fang B.-Z."/>
            <person name="Li W.-J."/>
        </authorList>
    </citation>
    <scope>NUCLEOTIDE SEQUENCE</scope>
    <source>
        <strain evidence="4">EGI L300058</strain>
    </source>
</reference>
<proteinExistence type="predicted"/>
<feature type="region of interest" description="Disordered" evidence="3">
    <location>
        <begin position="125"/>
        <end position="169"/>
    </location>
</feature>
<dbReference type="Pfam" id="PF00436">
    <property type="entry name" value="SSB"/>
    <property type="match status" value="1"/>
</dbReference>
<organism evidence="4 5">
    <name type="scientific">Demequina muriae</name>
    <dbReference type="NCBI Taxonomy" id="3051664"/>
    <lineage>
        <taxon>Bacteria</taxon>
        <taxon>Bacillati</taxon>
        <taxon>Actinomycetota</taxon>
        <taxon>Actinomycetes</taxon>
        <taxon>Micrococcales</taxon>
        <taxon>Demequinaceae</taxon>
        <taxon>Demequina</taxon>
    </lineage>
</organism>
<name>A0ABT8GEP6_9MICO</name>
<dbReference type="RefSeq" id="WP_301141032.1">
    <property type="nucleotide sequence ID" value="NZ_JAUHQA010000001.1"/>
</dbReference>
<dbReference type="PIRSF" id="PIRSF002070">
    <property type="entry name" value="SSB"/>
    <property type="match status" value="1"/>
</dbReference>
<dbReference type="SUPFAM" id="SSF50249">
    <property type="entry name" value="Nucleic acid-binding proteins"/>
    <property type="match status" value="1"/>
</dbReference>
<dbReference type="PROSITE" id="PS50935">
    <property type="entry name" value="SSB"/>
    <property type="match status" value="1"/>
</dbReference>
<dbReference type="Gene3D" id="2.40.50.140">
    <property type="entry name" value="Nucleic acid-binding proteins"/>
    <property type="match status" value="1"/>
</dbReference>
<evidence type="ECO:0000313" key="5">
    <source>
        <dbReference type="Proteomes" id="UP001172708"/>
    </source>
</evidence>
<sequence length="169" mass="18685">MKDLTMTVTGWVATDPRLVVTRDGEGPPMCTFRLAQTARYFDRSTDKWTDGNTEWFTVRVFRDSARLVAESVRTGQPVIVEGRLRTNEWTDAQKVTHWGLQLDATCVGHDLTKGLATFTRAVVSGGEDEAPEEEPVDSIPDDDTETIADPAQDSEDAEEEVDGRPAALV</sequence>
<keyword evidence="5" id="KW-1185">Reference proteome</keyword>
<dbReference type="Proteomes" id="UP001172708">
    <property type="component" value="Unassembled WGS sequence"/>
</dbReference>
<dbReference type="InterPro" id="IPR012340">
    <property type="entry name" value="NA-bd_OB-fold"/>
</dbReference>
<comment type="caution">
    <text evidence="4">The sequence shown here is derived from an EMBL/GenBank/DDBJ whole genome shotgun (WGS) entry which is preliminary data.</text>
</comment>
<evidence type="ECO:0000256" key="3">
    <source>
        <dbReference type="SAM" id="MobiDB-lite"/>
    </source>
</evidence>
<evidence type="ECO:0000256" key="1">
    <source>
        <dbReference type="ARBA" id="ARBA00023125"/>
    </source>
</evidence>
<feature type="compositionally biased region" description="Acidic residues" evidence="3">
    <location>
        <begin position="126"/>
        <end position="161"/>
    </location>
</feature>